<proteinExistence type="predicted"/>
<name>A0ABX2VUC0_AJEDR</name>
<dbReference type="GeneID" id="69031543"/>
<evidence type="ECO:0000313" key="3">
    <source>
        <dbReference type="Proteomes" id="UP000002039"/>
    </source>
</evidence>
<sequence length="63" mass="6818">MTVRGAGEELNTDELTGRRDNISLQDMATAATAAREAGEGGEEDVTMRVMLLQSVNTVIFIFN</sequence>
<feature type="region of interest" description="Disordered" evidence="1">
    <location>
        <begin position="1"/>
        <end position="23"/>
    </location>
</feature>
<evidence type="ECO:0000313" key="2">
    <source>
        <dbReference type="EMBL" id="OAT00526.1"/>
    </source>
</evidence>
<organism evidence="2 3">
    <name type="scientific">Ajellomyces dermatitidis (strain ER-3 / ATCC MYA-2586)</name>
    <name type="common">Blastomyces dermatitidis</name>
    <dbReference type="NCBI Taxonomy" id="559297"/>
    <lineage>
        <taxon>Eukaryota</taxon>
        <taxon>Fungi</taxon>
        <taxon>Dikarya</taxon>
        <taxon>Ascomycota</taxon>
        <taxon>Pezizomycotina</taxon>
        <taxon>Eurotiomycetes</taxon>
        <taxon>Eurotiomycetidae</taxon>
        <taxon>Onygenales</taxon>
        <taxon>Ajellomycetaceae</taxon>
        <taxon>Blastomyces</taxon>
    </lineage>
</organism>
<dbReference type="EMBL" id="EQ999975">
    <property type="protein sequence ID" value="OAT00526.1"/>
    <property type="molecule type" value="Genomic_DNA"/>
</dbReference>
<protein>
    <submittedName>
        <fullName evidence="2">Uncharacterized protein</fullName>
    </submittedName>
</protein>
<evidence type="ECO:0000256" key="1">
    <source>
        <dbReference type="SAM" id="MobiDB-lite"/>
    </source>
</evidence>
<reference evidence="3" key="1">
    <citation type="journal article" date="2015" name="PLoS Genet.">
        <title>The dynamic genome and transcriptome of the human fungal pathogen Blastomyces and close relative Emmonsia.</title>
        <authorList>
            <person name="Munoz J.F."/>
            <person name="Gauthier G.M."/>
            <person name="Desjardins C.A."/>
            <person name="Gallo J.E."/>
            <person name="Holder J."/>
            <person name="Sullivan T.D."/>
            <person name="Marty A.J."/>
            <person name="Carmen J.C."/>
            <person name="Chen Z."/>
            <person name="Ding L."/>
            <person name="Gujja S."/>
            <person name="Magrini V."/>
            <person name="Misas E."/>
            <person name="Mitreva M."/>
            <person name="Priest M."/>
            <person name="Saif S."/>
            <person name="Whiston E.A."/>
            <person name="Young S."/>
            <person name="Zeng Q."/>
            <person name="Goldman W.E."/>
            <person name="Mardis E.R."/>
            <person name="Taylor J.W."/>
            <person name="McEwen J.G."/>
            <person name="Clay O.K."/>
            <person name="Klein B.S."/>
            <person name="Cuomo C.A."/>
        </authorList>
    </citation>
    <scope>NUCLEOTIDE SEQUENCE [LARGE SCALE GENOMIC DNA]</scope>
    <source>
        <strain evidence="3">ER-3 / ATCC MYA-2586</strain>
    </source>
</reference>
<keyword evidence="3" id="KW-1185">Reference proteome</keyword>
<dbReference type="Proteomes" id="UP000002039">
    <property type="component" value="Unassembled WGS sequence"/>
</dbReference>
<gene>
    <name evidence="2" type="ORF">BDCG_16651</name>
</gene>
<accession>A0ABX2VUC0</accession>
<dbReference type="RefSeq" id="XP_045280253.1">
    <property type="nucleotide sequence ID" value="XM_045425854.1"/>
</dbReference>